<feature type="region of interest" description="Disordered" evidence="1">
    <location>
        <begin position="1"/>
        <end position="23"/>
    </location>
</feature>
<dbReference type="Proteomes" id="UP001295469">
    <property type="component" value="Chromosome A04"/>
</dbReference>
<accession>A0A817B239</accession>
<sequence length="34" mass="3832">MKAMRLGQRDDAPQTPDIRGNHQVPEIVGITMKK</sequence>
<protein>
    <submittedName>
        <fullName evidence="2">(rape) hypothetical protein</fullName>
    </submittedName>
</protein>
<gene>
    <name evidence="2" type="ORF">DARMORV10_A04P07550.1</name>
</gene>
<dbReference type="EMBL" id="HG994358">
    <property type="protein sequence ID" value="CAF2268851.1"/>
    <property type="molecule type" value="Genomic_DNA"/>
</dbReference>
<evidence type="ECO:0000313" key="2">
    <source>
        <dbReference type="EMBL" id="CAF2268851.1"/>
    </source>
</evidence>
<reference evidence="2" key="1">
    <citation type="submission" date="2021-01" db="EMBL/GenBank/DDBJ databases">
        <authorList>
            <consortium name="Genoscope - CEA"/>
            <person name="William W."/>
        </authorList>
    </citation>
    <scope>NUCLEOTIDE SEQUENCE</scope>
</reference>
<proteinExistence type="predicted"/>
<evidence type="ECO:0000256" key="1">
    <source>
        <dbReference type="SAM" id="MobiDB-lite"/>
    </source>
</evidence>
<name>A0A817B239_BRANA</name>
<dbReference type="AlphaFoldDB" id="A0A817B239"/>
<organism evidence="2">
    <name type="scientific">Brassica napus</name>
    <name type="common">Rape</name>
    <dbReference type="NCBI Taxonomy" id="3708"/>
    <lineage>
        <taxon>Eukaryota</taxon>
        <taxon>Viridiplantae</taxon>
        <taxon>Streptophyta</taxon>
        <taxon>Embryophyta</taxon>
        <taxon>Tracheophyta</taxon>
        <taxon>Spermatophyta</taxon>
        <taxon>Magnoliopsida</taxon>
        <taxon>eudicotyledons</taxon>
        <taxon>Gunneridae</taxon>
        <taxon>Pentapetalae</taxon>
        <taxon>rosids</taxon>
        <taxon>malvids</taxon>
        <taxon>Brassicales</taxon>
        <taxon>Brassicaceae</taxon>
        <taxon>Brassiceae</taxon>
        <taxon>Brassica</taxon>
    </lineage>
</organism>